<gene>
    <name evidence="8" type="ORF">M8330_02970</name>
</gene>
<evidence type="ECO:0000256" key="5">
    <source>
        <dbReference type="ARBA" id="ARBA00023136"/>
    </source>
</evidence>
<evidence type="ECO:0000256" key="4">
    <source>
        <dbReference type="ARBA" id="ARBA00022989"/>
    </source>
</evidence>
<dbReference type="PANTHER" id="PTHR30213:SF0">
    <property type="entry name" value="UPF0761 MEMBRANE PROTEIN YIHY"/>
    <property type="match status" value="1"/>
</dbReference>
<name>A0A9X2D4N9_9ACTN</name>
<dbReference type="AlphaFoldDB" id="A0A9X2D4N9"/>
<sequence>MSAVPDTDEGRSTSRRLERRARHVRRAGRQVGDRVTGHVRERRDEAERRALAHADRVRDRLPRPLRAVWDLTVVTVRETFDDRVPGLAAETALFTLISLPALLLVLLGSLGYVAAALDAENTQQLETVVYGLPSTVLSDSTYAAYSDVAEQVLSQGRADVAGIGLVLALWTGSRAVNRSLETIVIAYDAEAEARSGWKRRILAFFLTVAGLVGAVAILPLLVLGPRLLRALMPDGAANSLLDATSWLYYPALGLLVMAALTTLYHVGVPWRTPWRRDLPGAVLAMVGWVLAAAGLRAYLLVSGTGDVAYRQMGTPIAVVLWLWISAIVVLVGAELNAEIERMWPSTDQGRLRRADQGGGDPEQRRRAGREPDPAS</sequence>
<evidence type="ECO:0000256" key="3">
    <source>
        <dbReference type="ARBA" id="ARBA00022692"/>
    </source>
</evidence>
<feature type="compositionally biased region" description="Basic and acidic residues" evidence="6">
    <location>
        <begin position="349"/>
        <end position="375"/>
    </location>
</feature>
<evidence type="ECO:0000256" key="1">
    <source>
        <dbReference type="ARBA" id="ARBA00004651"/>
    </source>
</evidence>
<feature type="transmembrane region" description="Helical" evidence="7">
    <location>
        <begin position="201"/>
        <end position="223"/>
    </location>
</feature>
<evidence type="ECO:0000256" key="7">
    <source>
        <dbReference type="SAM" id="Phobius"/>
    </source>
</evidence>
<feature type="transmembrane region" description="Helical" evidence="7">
    <location>
        <begin position="312"/>
        <end position="333"/>
    </location>
</feature>
<dbReference type="InterPro" id="IPR017039">
    <property type="entry name" value="Virul_fac_BrkB"/>
</dbReference>
<comment type="caution">
    <text evidence="8">The sequence shown here is derived from an EMBL/GenBank/DDBJ whole genome shotgun (WGS) entry which is preliminary data.</text>
</comment>
<feature type="region of interest" description="Disordered" evidence="6">
    <location>
        <begin position="347"/>
        <end position="375"/>
    </location>
</feature>
<evidence type="ECO:0000313" key="9">
    <source>
        <dbReference type="Proteomes" id="UP001139485"/>
    </source>
</evidence>
<dbReference type="RefSeq" id="WP_250826125.1">
    <property type="nucleotide sequence ID" value="NZ_JAMOIL010000002.1"/>
</dbReference>
<keyword evidence="3 7" id="KW-0812">Transmembrane</keyword>
<evidence type="ECO:0000256" key="2">
    <source>
        <dbReference type="ARBA" id="ARBA00022475"/>
    </source>
</evidence>
<protein>
    <submittedName>
        <fullName evidence="8">YihY/virulence factor BrkB family protein</fullName>
    </submittedName>
</protein>
<feature type="transmembrane region" description="Helical" evidence="7">
    <location>
        <begin position="278"/>
        <end position="300"/>
    </location>
</feature>
<dbReference type="EMBL" id="JAMOIL010000002">
    <property type="protein sequence ID" value="MCM0619258.1"/>
    <property type="molecule type" value="Genomic_DNA"/>
</dbReference>
<dbReference type="GO" id="GO:0005886">
    <property type="term" value="C:plasma membrane"/>
    <property type="evidence" value="ECO:0007669"/>
    <property type="project" value="UniProtKB-SubCell"/>
</dbReference>
<dbReference type="Pfam" id="PF03631">
    <property type="entry name" value="Virul_fac_BrkB"/>
    <property type="match status" value="1"/>
</dbReference>
<keyword evidence="9" id="KW-1185">Reference proteome</keyword>
<feature type="compositionally biased region" description="Basic and acidic residues" evidence="6">
    <location>
        <begin position="31"/>
        <end position="44"/>
    </location>
</feature>
<feature type="transmembrane region" description="Helical" evidence="7">
    <location>
        <begin position="92"/>
        <end position="115"/>
    </location>
</feature>
<evidence type="ECO:0000313" key="8">
    <source>
        <dbReference type="EMBL" id="MCM0619258.1"/>
    </source>
</evidence>
<comment type="subcellular location">
    <subcellularLocation>
        <location evidence="1">Cell membrane</location>
        <topology evidence="1">Multi-pass membrane protein</topology>
    </subcellularLocation>
</comment>
<feature type="compositionally biased region" description="Basic residues" evidence="6">
    <location>
        <begin position="17"/>
        <end position="28"/>
    </location>
</feature>
<reference evidence="8" key="1">
    <citation type="submission" date="2022-05" db="EMBL/GenBank/DDBJ databases">
        <authorList>
            <person name="Tuo L."/>
        </authorList>
    </citation>
    <scope>NUCLEOTIDE SEQUENCE</scope>
    <source>
        <strain evidence="8">BSK12Z-4</strain>
    </source>
</reference>
<proteinExistence type="predicted"/>
<keyword evidence="2" id="KW-1003">Cell membrane</keyword>
<keyword evidence="4 7" id="KW-1133">Transmembrane helix</keyword>
<accession>A0A9X2D4N9</accession>
<feature type="transmembrane region" description="Helical" evidence="7">
    <location>
        <begin position="246"/>
        <end position="266"/>
    </location>
</feature>
<evidence type="ECO:0000256" key="6">
    <source>
        <dbReference type="SAM" id="MobiDB-lite"/>
    </source>
</evidence>
<dbReference type="PANTHER" id="PTHR30213">
    <property type="entry name" value="INNER MEMBRANE PROTEIN YHJD"/>
    <property type="match status" value="1"/>
</dbReference>
<feature type="region of interest" description="Disordered" evidence="6">
    <location>
        <begin position="1"/>
        <end position="44"/>
    </location>
</feature>
<organism evidence="8 9">
    <name type="scientific">Nocardioides bruguierae</name>
    <dbReference type="NCBI Taxonomy" id="2945102"/>
    <lineage>
        <taxon>Bacteria</taxon>
        <taxon>Bacillati</taxon>
        <taxon>Actinomycetota</taxon>
        <taxon>Actinomycetes</taxon>
        <taxon>Propionibacteriales</taxon>
        <taxon>Nocardioidaceae</taxon>
        <taxon>Nocardioides</taxon>
    </lineage>
</organism>
<keyword evidence="5 7" id="KW-0472">Membrane</keyword>
<dbReference type="Proteomes" id="UP001139485">
    <property type="component" value="Unassembled WGS sequence"/>
</dbReference>